<evidence type="ECO:0000256" key="2">
    <source>
        <dbReference type="SAM" id="MobiDB-lite"/>
    </source>
</evidence>
<feature type="compositionally biased region" description="Low complexity" evidence="2">
    <location>
        <begin position="319"/>
        <end position="328"/>
    </location>
</feature>
<feature type="domain" description="RRM" evidence="3">
    <location>
        <begin position="188"/>
        <end position="274"/>
    </location>
</feature>
<evidence type="ECO:0000256" key="1">
    <source>
        <dbReference type="PROSITE-ProRule" id="PRU00176"/>
    </source>
</evidence>
<evidence type="ECO:0000259" key="3">
    <source>
        <dbReference type="PROSITE" id="PS50102"/>
    </source>
</evidence>
<dbReference type="InterPro" id="IPR007201">
    <property type="entry name" value="Mei2-like_Rrm_C"/>
</dbReference>
<dbReference type="InterPro" id="IPR035979">
    <property type="entry name" value="RBD_domain_sf"/>
</dbReference>
<feature type="compositionally biased region" description="Gly residues" evidence="2">
    <location>
        <begin position="101"/>
        <end position="112"/>
    </location>
</feature>
<organism evidence="4">
    <name type="scientific">Alexandrium monilatum</name>
    <dbReference type="NCBI Taxonomy" id="311494"/>
    <lineage>
        <taxon>Eukaryota</taxon>
        <taxon>Sar</taxon>
        <taxon>Alveolata</taxon>
        <taxon>Dinophyceae</taxon>
        <taxon>Gonyaulacales</taxon>
        <taxon>Pyrocystaceae</taxon>
        <taxon>Alexandrium</taxon>
    </lineage>
</organism>
<keyword evidence="1" id="KW-0694">RNA-binding</keyword>
<dbReference type="Pfam" id="PF04059">
    <property type="entry name" value="RRM_2"/>
    <property type="match status" value="1"/>
</dbReference>
<name>A0A7S4PVW0_9DINO</name>
<gene>
    <name evidence="4" type="ORF">AMON00008_LOCUS3957</name>
</gene>
<dbReference type="GO" id="GO:0003723">
    <property type="term" value="F:RNA binding"/>
    <property type="evidence" value="ECO:0007669"/>
    <property type="project" value="UniProtKB-UniRule"/>
</dbReference>
<feature type="region of interest" description="Disordered" evidence="2">
    <location>
        <begin position="308"/>
        <end position="373"/>
    </location>
</feature>
<feature type="region of interest" description="Disordered" evidence="2">
    <location>
        <begin position="54"/>
        <end position="131"/>
    </location>
</feature>
<accession>A0A7S4PVW0</accession>
<feature type="compositionally biased region" description="Low complexity" evidence="2">
    <location>
        <begin position="54"/>
        <end position="100"/>
    </location>
</feature>
<dbReference type="InterPro" id="IPR000504">
    <property type="entry name" value="RRM_dom"/>
</dbReference>
<feature type="compositionally biased region" description="Low complexity" evidence="2">
    <location>
        <begin position="346"/>
        <end position="367"/>
    </location>
</feature>
<evidence type="ECO:0000313" key="4">
    <source>
        <dbReference type="EMBL" id="CAE4564338.1"/>
    </source>
</evidence>
<proteinExistence type="predicted"/>
<dbReference type="PROSITE" id="PS50102">
    <property type="entry name" value="RRM"/>
    <property type="match status" value="1"/>
</dbReference>
<feature type="region of interest" description="Disordered" evidence="2">
    <location>
        <begin position="149"/>
        <end position="177"/>
    </location>
</feature>
<protein>
    <recommendedName>
        <fullName evidence="3">RRM domain-containing protein</fullName>
    </recommendedName>
</protein>
<sequence length="373" mass="38643">MQPLCNPFIHFVVGAPAASVRSCSFPGYATYSRRQQEISVKELRLRAAAAERPAGADAAAKAPGPRLPPAHGAEAAAPARPASKAPRGAGAAPAEGDPASGPGGRGPGGGASRGQTPVHADRRASSPGGRSCAEALGAVARTPAAPLPAAESLDTEKAGSPEAQGPSEAKQPFKRVRGGAAAAGARFTTMMIRNMPFDIEQIDVVQELDDSGFKDEYDLVYMPSTFASGRGKGYAFVNFVSPAAAQKFVEVWHKTQRFGMSKSGTSLNVSAARIQGRDANSKKWDFPRMRRVKNPSYRPLIAVEPAAGSPKRLMPKPVEPAGAALALPPDDEPGGGTPRRPERPSGRCLPGGDPAGAGRAWARAALPRPGPRG</sequence>
<dbReference type="InterPro" id="IPR012677">
    <property type="entry name" value="Nucleotide-bd_a/b_plait_sf"/>
</dbReference>
<dbReference type="Gene3D" id="3.30.70.330">
    <property type="match status" value="1"/>
</dbReference>
<reference evidence="4" key="1">
    <citation type="submission" date="2021-01" db="EMBL/GenBank/DDBJ databases">
        <authorList>
            <person name="Corre E."/>
            <person name="Pelletier E."/>
            <person name="Niang G."/>
            <person name="Scheremetjew M."/>
            <person name="Finn R."/>
            <person name="Kale V."/>
            <person name="Holt S."/>
            <person name="Cochrane G."/>
            <person name="Meng A."/>
            <person name="Brown T."/>
            <person name="Cohen L."/>
        </authorList>
    </citation>
    <scope>NUCLEOTIDE SEQUENCE</scope>
    <source>
        <strain evidence="4">CCMP3105</strain>
    </source>
</reference>
<dbReference type="EMBL" id="HBNR01006003">
    <property type="protein sequence ID" value="CAE4564338.1"/>
    <property type="molecule type" value="Transcribed_RNA"/>
</dbReference>
<dbReference type="SUPFAM" id="SSF54928">
    <property type="entry name" value="RNA-binding domain, RBD"/>
    <property type="match status" value="1"/>
</dbReference>
<dbReference type="AlphaFoldDB" id="A0A7S4PVW0"/>